<evidence type="ECO:0000313" key="3">
    <source>
        <dbReference type="Proteomes" id="UP000001919"/>
    </source>
</evidence>
<dbReference type="eggNOG" id="ENOG502Z7SZ">
    <property type="taxonomic scope" value="Bacteria"/>
</dbReference>
<dbReference type="Proteomes" id="UP000001919">
    <property type="component" value="Chromosome"/>
</dbReference>
<dbReference type="HOGENOM" id="CLU_053604_0_0_11"/>
<protein>
    <recommendedName>
        <fullName evidence="4">3-methyladenine DNA glycosylase</fullName>
    </recommendedName>
</protein>
<feature type="region of interest" description="Disordered" evidence="1">
    <location>
        <begin position="1"/>
        <end position="44"/>
    </location>
</feature>
<dbReference type="OrthoDB" id="9790578at2"/>
<evidence type="ECO:0000256" key="1">
    <source>
        <dbReference type="SAM" id="MobiDB-lite"/>
    </source>
</evidence>
<feature type="region of interest" description="Disordered" evidence="1">
    <location>
        <begin position="103"/>
        <end position="131"/>
    </location>
</feature>
<sequence>MSTRSPAAAPARVLSAAEAGRARRAHERRADALTAGHRERRRRGQKHAVEDFLFTYYPFSPARLRRWHPGWEIAYDAAADVDAHGASTIADVDEAGRRSWYADSPVASRPAGPAGAGGAEGARGPDTPATLRRADVERYLAERGDAFGFMTRLLSSSSLARRRPEFGCFGLHEWAMVHRLREGEQRHEDLPLRLSQAETDAVVERENLVCSHIDAFRFFTPSAAPRNALQPSRERQVELDNPACLHVGMDLYKWAMKLTPLVPSDLVLDCFEHARETRVLDMEASPYDVRPLGYGAVPIETPAGKAEYVRRQRALALRADELRERLLAVLSPLSEAQGA</sequence>
<dbReference type="EMBL" id="CP001643">
    <property type="protein sequence ID" value="ACU85680.1"/>
    <property type="molecule type" value="Genomic_DNA"/>
</dbReference>
<evidence type="ECO:0008006" key="4">
    <source>
        <dbReference type="Google" id="ProtNLM"/>
    </source>
</evidence>
<feature type="compositionally biased region" description="Low complexity" evidence="1">
    <location>
        <begin position="7"/>
        <end position="19"/>
    </location>
</feature>
<evidence type="ECO:0000313" key="2">
    <source>
        <dbReference type="EMBL" id="ACU85680.1"/>
    </source>
</evidence>
<dbReference type="STRING" id="446465.Bfae_18640"/>
<dbReference type="PATRIC" id="fig|446465.5.peg.1853"/>
<keyword evidence="3" id="KW-1185">Reference proteome</keyword>
<organism evidence="2 3">
    <name type="scientific">Brachybacterium faecium (strain ATCC 43885 / DSM 4810 / JCM 11609 / LMG 19847 / NBRC 14762 / NCIMB 9860 / 6-10)</name>
    <dbReference type="NCBI Taxonomy" id="446465"/>
    <lineage>
        <taxon>Bacteria</taxon>
        <taxon>Bacillati</taxon>
        <taxon>Actinomycetota</taxon>
        <taxon>Actinomycetes</taxon>
        <taxon>Micrococcales</taxon>
        <taxon>Dermabacteraceae</taxon>
        <taxon>Brachybacterium</taxon>
    </lineage>
</organism>
<dbReference type="AlphaFoldDB" id="C7MDM3"/>
<proteinExistence type="predicted"/>
<gene>
    <name evidence="2" type="ordered locus">Bfae_18640</name>
</gene>
<reference evidence="2 3" key="1">
    <citation type="journal article" date="2009" name="Stand. Genomic Sci.">
        <title>Complete genome sequence of Brachybacterium faecium type strain (Schefferle 6-10).</title>
        <authorList>
            <person name="Lapidus A."/>
            <person name="Pukall R."/>
            <person name="Labuttii K."/>
            <person name="Copeland A."/>
            <person name="Del Rio T.G."/>
            <person name="Nolan M."/>
            <person name="Chen F."/>
            <person name="Lucas S."/>
            <person name="Tice H."/>
            <person name="Cheng J.F."/>
            <person name="Bruce D."/>
            <person name="Goodwin L."/>
            <person name="Pitluck S."/>
            <person name="Rohde M."/>
            <person name="Goker M."/>
            <person name="Pati A."/>
            <person name="Ivanova N."/>
            <person name="Mavrommatis K."/>
            <person name="Chen A."/>
            <person name="Palaniappan K."/>
            <person name="D'haeseleer P."/>
            <person name="Chain P."/>
            <person name="Bristow J."/>
            <person name="Eisen J.A."/>
            <person name="Markowitz V."/>
            <person name="Hugenholtz P."/>
            <person name="Kyrpides N.C."/>
            <person name="Klenk H.P."/>
        </authorList>
    </citation>
    <scope>NUCLEOTIDE SEQUENCE [LARGE SCALE GENOMIC DNA]</scope>
    <source>
        <strain evidence="3">ATCC 43885 / DSM 4810 / JCM 11609 / LMG 19847 / NBRC 14762 / NCIMB 9860 / 6-10</strain>
    </source>
</reference>
<accession>C7MDM3</accession>
<name>C7MDM3_BRAFD</name>
<dbReference type="KEGG" id="bfa:Bfae_18640"/>